<dbReference type="PANTHER" id="PTHR43343">
    <property type="entry name" value="PEPTIDASE S12"/>
    <property type="match status" value="1"/>
</dbReference>
<gene>
    <name evidence="7" type="ORF">H8700_04650</name>
</gene>
<feature type="transmembrane region" description="Helical" evidence="5">
    <location>
        <begin position="184"/>
        <end position="205"/>
    </location>
</feature>
<evidence type="ECO:0000256" key="5">
    <source>
        <dbReference type="SAM" id="Phobius"/>
    </source>
</evidence>
<feature type="compositionally biased region" description="Low complexity" evidence="4">
    <location>
        <begin position="574"/>
        <end position="619"/>
    </location>
</feature>
<evidence type="ECO:0000313" key="7">
    <source>
        <dbReference type="EMBL" id="MBC8556994.1"/>
    </source>
</evidence>
<feature type="region of interest" description="Disordered" evidence="4">
    <location>
        <begin position="1"/>
        <end position="177"/>
    </location>
</feature>
<keyword evidence="8" id="KW-1185">Reference proteome</keyword>
<keyword evidence="2" id="KW-0645">Protease</keyword>
<keyword evidence="3" id="KW-0378">Hydrolase</keyword>
<feature type="region of interest" description="Disordered" evidence="4">
    <location>
        <begin position="570"/>
        <end position="625"/>
    </location>
</feature>
<dbReference type="InterPro" id="IPR036034">
    <property type="entry name" value="PDZ_sf"/>
</dbReference>
<dbReference type="InterPro" id="IPR001940">
    <property type="entry name" value="Peptidase_S1C"/>
</dbReference>
<feature type="compositionally biased region" description="Basic residues" evidence="4">
    <location>
        <begin position="165"/>
        <end position="174"/>
    </location>
</feature>
<dbReference type="PRINTS" id="PR00834">
    <property type="entry name" value="PROTEASES2C"/>
</dbReference>
<dbReference type="PANTHER" id="PTHR43343:SF3">
    <property type="entry name" value="PROTEASE DO-LIKE 8, CHLOROPLASTIC"/>
    <property type="match status" value="1"/>
</dbReference>
<dbReference type="CDD" id="cd06779">
    <property type="entry name" value="cpPDZ_Deg_HtrA-like"/>
    <property type="match status" value="1"/>
</dbReference>
<dbReference type="SMART" id="SM00228">
    <property type="entry name" value="PDZ"/>
    <property type="match status" value="1"/>
</dbReference>
<comment type="similarity">
    <text evidence="1">Belongs to the peptidase S1C family.</text>
</comment>
<protein>
    <submittedName>
        <fullName evidence="7">Trypsin-like peptidase domain-containing protein</fullName>
    </submittedName>
</protein>
<dbReference type="Gene3D" id="2.30.42.10">
    <property type="match status" value="1"/>
</dbReference>
<sequence>MDENKEEKSTQYTGEYGNSVEGNYQEEGSSVYSYSYNNKNSETTHSGDYYESKNTADSQSTQSAAGNEQAGYQKSGYNQSNNGQTGYQQGGYNQSNNGQTGYQQGGYNQSGNGQTGYQQGGYNQSGNGQTGYQQNGYDSNGNGSGYRQGNYYRSGNFQNNENPKKPKKNRKPREKKPLTFGKKVGLVAAAAVLFGLVAGICFNAVNYVSNRVLGDNGSTSGTSIATTSTGNVATNSAIGTNDVSAITEQTMPAVVAITSTTEGTAYYDLFGQYNKGQDSTSAGSGFIVGQNKKELLIATNNHVIDGAKTISVQFIDGEVYEATEKGADSSNDLAVVAVKTSKMKKSTMDKIKIADLGSSDDIKVGEMVIAIGNALGYGQSVTVGYISAKDREITESSETSSKENKIKAIQTDAAINPGNSGGALINMKGQVVGINSAKIASSSVEGVGYAIPISVATPIIDELMNRETLNDSQKGYLGITGSTVSEAATAYNVPYGVYVKEVAKGGAADKGGIKANDVITAVNKMEVTTMESLQEKVNSYKKGTEITITLQRSNNGKYTEKKVKVTLQGKESLDSLSTDDSSSADNSQDSQNNNGQNGYNRNNGQDNDQNDGNSDSGSLWDQFFN</sequence>
<dbReference type="EMBL" id="JACRSW010000015">
    <property type="protein sequence ID" value="MBC8556994.1"/>
    <property type="molecule type" value="Genomic_DNA"/>
</dbReference>
<evidence type="ECO:0000256" key="2">
    <source>
        <dbReference type="ARBA" id="ARBA00022670"/>
    </source>
</evidence>
<dbReference type="PROSITE" id="PS50106">
    <property type="entry name" value="PDZ"/>
    <property type="match status" value="1"/>
</dbReference>
<proteinExistence type="inferred from homology"/>
<evidence type="ECO:0000259" key="6">
    <source>
        <dbReference type="PROSITE" id="PS50106"/>
    </source>
</evidence>
<dbReference type="RefSeq" id="WP_249303841.1">
    <property type="nucleotide sequence ID" value="NZ_JACRSW010000015.1"/>
</dbReference>
<feature type="domain" description="PDZ" evidence="6">
    <location>
        <begin position="466"/>
        <end position="554"/>
    </location>
</feature>
<keyword evidence="5" id="KW-0472">Membrane</keyword>
<reference evidence="7 8" key="1">
    <citation type="submission" date="2020-08" db="EMBL/GenBank/DDBJ databases">
        <title>Genome public.</title>
        <authorList>
            <person name="Liu C."/>
            <person name="Sun Q."/>
        </authorList>
    </citation>
    <scope>NUCLEOTIDE SEQUENCE [LARGE SCALE GENOMIC DNA]</scope>
    <source>
        <strain evidence="7 8">BX3</strain>
    </source>
</reference>
<name>A0ABR7MT58_9FIRM</name>
<evidence type="ECO:0000256" key="3">
    <source>
        <dbReference type="ARBA" id="ARBA00022801"/>
    </source>
</evidence>
<dbReference type="Gene3D" id="2.40.10.10">
    <property type="entry name" value="Trypsin-like serine proteases"/>
    <property type="match status" value="2"/>
</dbReference>
<accession>A0ABR7MT58</accession>
<evidence type="ECO:0000256" key="4">
    <source>
        <dbReference type="SAM" id="MobiDB-lite"/>
    </source>
</evidence>
<comment type="caution">
    <text evidence="7">The sequence shown here is derived from an EMBL/GenBank/DDBJ whole genome shotgun (WGS) entry which is preliminary data.</text>
</comment>
<evidence type="ECO:0000313" key="8">
    <source>
        <dbReference type="Proteomes" id="UP000637513"/>
    </source>
</evidence>
<dbReference type="InterPro" id="IPR001478">
    <property type="entry name" value="PDZ"/>
</dbReference>
<dbReference type="SUPFAM" id="SSF50494">
    <property type="entry name" value="Trypsin-like serine proteases"/>
    <property type="match status" value="1"/>
</dbReference>
<dbReference type="InterPro" id="IPR051201">
    <property type="entry name" value="Chloro_Bact_Ser_Proteases"/>
</dbReference>
<feature type="compositionally biased region" description="Low complexity" evidence="4">
    <location>
        <begin position="29"/>
        <end position="41"/>
    </location>
</feature>
<dbReference type="InterPro" id="IPR009003">
    <property type="entry name" value="Peptidase_S1_PA"/>
</dbReference>
<dbReference type="InterPro" id="IPR043504">
    <property type="entry name" value="Peptidase_S1_PA_chymotrypsin"/>
</dbReference>
<keyword evidence="5" id="KW-1133">Transmembrane helix</keyword>
<dbReference type="Proteomes" id="UP000637513">
    <property type="component" value="Unassembled WGS sequence"/>
</dbReference>
<dbReference type="Pfam" id="PF13180">
    <property type="entry name" value="PDZ_2"/>
    <property type="match status" value="1"/>
</dbReference>
<keyword evidence="5" id="KW-0812">Transmembrane</keyword>
<dbReference type="SUPFAM" id="SSF50156">
    <property type="entry name" value="PDZ domain-like"/>
    <property type="match status" value="1"/>
</dbReference>
<evidence type="ECO:0000256" key="1">
    <source>
        <dbReference type="ARBA" id="ARBA00010541"/>
    </source>
</evidence>
<dbReference type="Pfam" id="PF13365">
    <property type="entry name" value="Trypsin_2"/>
    <property type="match status" value="1"/>
</dbReference>
<organism evidence="7 8">
    <name type="scientific">Jutongia hominis</name>
    <dbReference type="NCBI Taxonomy" id="2763664"/>
    <lineage>
        <taxon>Bacteria</taxon>
        <taxon>Bacillati</taxon>
        <taxon>Bacillota</taxon>
        <taxon>Clostridia</taxon>
        <taxon>Lachnospirales</taxon>
        <taxon>Lachnospiraceae</taxon>
        <taxon>Jutongia</taxon>
    </lineage>
</organism>
<feature type="compositionally biased region" description="Polar residues" evidence="4">
    <location>
        <begin position="52"/>
        <end position="72"/>
    </location>
</feature>
<feature type="compositionally biased region" description="Low complexity" evidence="4">
    <location>
        <begin position="76"/>
        <end position="141"/>
    </location>
</feature>